<dbReference type="Gene3D" id="3.20.20.10">
    <property type="entry name" value="Alanine racemase"/>
    <property type="match status" value="1"/>
</dbReference>
<dbReference type="Pfam" id="PF01168">
    <property type="entry name" value="Ala_racemase_N"/>
    <property type="match status" value="1"/>
</dbReference>
<dbReference type="GO" id="GO:0030632">
    <property type="term" value="P:D-alanine biosynthetic process"/>
    <property type="evidence" value="ECO:0007669"/>
    <property type="project" value="UniProtKB-UniRule"/>
</dbReference>
<evidence type="ECO:0000259" key="8">
    <source>
        <dbReference type="SMART" id="SM01005"/>
    </source>
</evidence>
<dbReference type="Pfam" id="PF00842">
    <property type="entry name" value="Ala_racemase_C"/>
    <property type="match status" value="1"/>
</dbReference>
<evidence type="ECO:0000256" key="5">
    <source>
        <dbReference type="HAMAP-Rule" id="MF_01201"/>
    </source>
</evidence>
<dbReference type="PRINTS" id="PR00992">
    <property type="entry name" value="ALARACEMASE"/>
</dbReference>
<dbReference type="PANTHER" id="PTHR30511">
    <property type="entry name" value="ALANINE RACEMASE"/>
    <property type="match status" value="1"/>
</dbReference>
<dbReference type="PROSITE" id="PS00395">
    <property type="entry name" value="ALANINE_RACEMASE"/>
    <property type="match status" value="1"/>
</dbReference>
<gene>
    <name evidence="9" type="primary">alr</name>
    <name evidence="9" type="ORF">IAD23_06535</name>
</gene>
<dbReference type="InterPro" id="IPR000821">
    <property type="entry name" value="Ala_racemase"/>
</dbReference>
<evidence type="ECO:0000313" key="9">
    <source>
        <dbReference type="EMBL" id="HIU69597.1"/>
    </source>
</evidence>
<feature type="modified residue" description="N6-(pyridoxal phosphate)lysine" evidence="5 6">
    <location>
        <position position="41"/>
    </location>
</feature>
<dbReference type="HAMAP" id="MF_01201">
    <property type="entry name" value="Ala_racemase"/>
    <property type="match status" value="1"/>
</dbReference>
<dbReference type="AlphaFoldDB" id="A0A9D1MW09"/>
<dbReference type="FunFam" id="2.40.37.10:FF:000006">
    <property type="entry name" value="Alanine racemase"/>
    <property type="match status" value="1"/>
</dbReference>
<feature type="active site" description="Proton acceptor; specific for L-alanine" evidence="5">
    <location>
        <position position="268"/>
    </location>
</feature>
<feature type="binding site" evidence="5 7">
    <location>
        <position position="316"/>
    </location>
    <ligand>
        <name>substrate</name>
    </ligand>
</feature>
<dbReference type="PANTHER" id="PTHR30511:SF0">
    <property type="entry name" value="ALANINE RACEMASE, CATABOLIC-RELATED"/>
    <property type="match status" value="1"/>
</dbReference>
<evidence type="ECO:0000256" key="1">
    <source>
        <dbReference type="ARBA" id="ARBA00000316"/>
    </source>
</evidence>
<reference evidence="9" key="1">
    <citation type="submission" date="2020-10" db="EMBL/GenBank/DDBJ databases">
        <authorList>
            <person name="Gilroy R."/>
        </authorList>
    </citation>
    <scope>NUCLEOTIDE SEQUENCE</scope>
    <source>
        <strain evidence="9">CHK176-6737</strain>
    </source>
</reference>
<dbReference type="SUPFAM" id="SSF50621">
    <property type="entry name" value="Alanine racemase C-terminal domain-like"/>
    <property type="match status" value="1"/>
</dbReference>
<evidence type="ECO:0000313" key="10">
    <source>
        <dbReference type="Proteomes" id="UP000824125"/>
    </source>
</evidence>
<dbReference type="Gene3D" id="2.40.37.10">
    <property type="entry name" value="Lyase, Ornithine Decarboxylase, Chain A, domain 1"/>
    <property type="match status" value="1"/>
</dbReference>
<dbReference type="InterPro" id="IPR009006">
    <property type="entry name" value="Ala_racemase/Decarboxylase_C"/>
</dbReference>
<reference evidence="9" key="2">
    <citation type="journal article" date="2021" name="PeerJ">
        <title>Extensive microbial diversity within the chicken gut microbiome revealed by metagenomics and culture.</title>
        <authorList>
            <person name="Gilroy R."/>
            <person name="Ravi A."/>
            <person name="Getino M."/>
            <person name="Pursley I."/>
            <person name="Horton D.L."/>
            <person name="Alikhan N.F."/>
            <person name="Baker D."/>
            <person name="Gharbi K."/>
            <person name="Hall N."/>
            <person name="Watson M."/>
            <person name="Adriaenssens E.M."/>
            <person name="Foster-Nyarko E."/>
            <person name="Jarju S."/>
            <person name="Secka A."/>
            <person name="Antonio M."/>
            <person name="Oren A."/>
            <person name="Chaudhuri R.R."/>
            <person name="La Ragione R."/>
            <person name="Hildebrand F."/>
            <person name="Pallen M.J."/>
        </authorList>
    </citation>
    <scope>NUCLEOTIDE SEQUENCE</scope>
    <source>
        <strain evidence="9">CHK176-6737</strain>
    </source>
</reference>
<protein>
    <recommendedName>
        <fullName evidence="5">Alanine racemase</fullName>
        <ecNumber evidence="5">5.1.1.1</ecNumber>
    </recommendedName>
</protein>
<dbReference type="CDD" id="cd00430">
    <property type="entry name" value="PLPDE_III_AR"/>
    <property type="match status" value="1"/>
</dbReference>
<dbReference type="EMBL" id="DVNM01000035">
    <property type="protein sequence ID" value="HIU69597.1"/>
    <property type="molecule type" value="Genomic_DNA"/>
</dbReference>
<evidence type="ECO:0000256" key="4">
    <source>
        <dbReference type="ARBA" id="ARBA00023235"/>
    </source>
</evidence>
<dbReference type="InterPro" id="IPR029066">
    <property type="entry name" value="PLP-binding_barrel"/>
</dbReference>
<comment type="cofactor">
    <cofactor evidence="2 5 6">
        <name>pyridoxal 5'-phosphate</name>
        <dbReference type="ChEBI" id="CHEBI:597326"/>
    </cofactor>
</comment>
<evidence type="ECO:0000256" key="3">
    <source>
        <dbReference type="ARBA" id="ARBA00022898"/>
    </source>
</evidence>
<evidence type="ECO:0000256" key="6">
    <source>
        <dbReference type="PIRSR" id="PIRSR600821-50"/>
    </source>
</evidence>
<organism evidence="9 10">
    <name type="scientific">Candidatus Scybalenecus merdavium</name>
    <dbReference type="NCBI Taxonomy" id="2840939"/>
    <lineage>
        <taxon>Bacteria</taxon>
        <taxon>Bacillati</taxon>
        <taxon>Bacillota</taxon>
        <taxon>Clostridia</taxon>
        <taxon>Eubacteriales</taxon>
        <taxon>Oscillospiraceae</taxon>
        <taxon>Oscillospiraceae incertae sedis</taxon>
        <taxon>Candidatus Scybalenecus</taxon>
    </lineage>
</organism>
<keyword evidence="4 5" id="KW-0413">Isomerase</keyword>
<sequence length="389" mass="42561">MGDIMSFHRTAVHIDLDAIEHNLAEVRRRLPDGVRLLAVIKADAYGHGAVPLASFLKDSCDYFGVACIEEGIELRRAGIENPVLLLGYTDNADMPAAVEYGLIPAIFTLDNARALSDAAAGQHKRAAFHFAVDTGMSRIGLQVTEADADLCAQIVQLPGIYAEGIFSHYATADEKDLTKSHAQTERFVQFLAMLKARGIQPKIAHLSNSAGIMNFDERFQMVRSGIITYGLYPSDEVDQTILALQPAMQWTARISYVKQLPPGREVSYGGTYTTPGERVIATVPVGYADGYPRCLSGIGRVLVNGQYAPIVGRVCMDQFMIDVTGIPDVSADTEAVLIGKQGQAAISMEEVANAAHSFNYEMACRIARRVPRVYYRHGQEVQTVQYLLD</sequence>
<dbReference type="Proteomes" id="UP000824125">
    <property type="component" value="Unassembled WGS sequence"/>
</dbReference>
<dbReference type="FunFam" id="3.20.20.10:FF:000002">
    <property type="entry name" value="Alanine racemase"/>
    <property type="match status" value="1"/>
</dbReference>
<feature type="domain" description="Alanine racemase C-terminal" evidence="8">
    <location>
        <begin position="247"/>
        <end position="375"/>
    </location>
</feature>
<dbReference type="SMART" id="SM01005">
    <property type="entry name" value="Ala_racemase_C"/>
    <property type="match status" value="1"/>
</dbReference>
<dbReference type="InterPro" id="IPR020622">
    <property type="entry name" value="Ala_racemase_pyridoxalP-BS"/>
</dbReference>
<keyword evidence="3 5" id="KW-0663">Pyridoxal phosphate</keyword>
<dbReference type="GO" id="GO:0030170">
    <property type="term" value="F:pyridoxal phosphate binding"/>
    <property type="evidence" value="ECO:0007669"/>
    <property type="project" value="UniProtKB-UniRule"/>
</dbReference>
<dbReference type="GO" id="GO:0005829">
    <property type="term" value="C:cytosol"/>
    <property type="evidence" value="ECO:0007669"/>
    <property type="project" value="TreeGrafter"/>
</dbReference>
<feature type="binding site" evidence="5 7">
    <location>
        <position position="138"/>
    </location>
    <ligand>
        <name>substrate</name>
    </ligand>
</feature>
<comment type="function">
    <text evidence="5">Catalyzes the interconversion of L-alanine and D-alanine. May also act on other amino acids.</text>
</comment>
<dbReference type="InterPro" id="IPR001608">
    <property type="entry name" value="Ala_racemase_N"/>
</dbReference>
<dbReference type="EC" id="5.1.1.1" evidence="5"/>
<dbReference type="NCBIfam" id="TIGR00492">
    <property type="entry name" value="alr"/>
    <property type="match status" value="1"/>
</dbReference>
<comment type="catalytic activity">
    <reaction evidence="1 5">
        <text>L-alanine = D-alanine</text>
        <dbReference type="Rhea" id="RHEA:20249"/>
        <dbReference type="ChEBI" id="CHEBI:57416"/>
        <dbReference type="ChEBI" id="CHEBI:57972"/>
        <dbReference type="EC" id="5.1.1.1"/>
    </reaction>
</comment>
<comment type="caution">
    <text evidence="9">The sequence shown here is derived from an EMBL/GenBank/DDBJ whole genome shotgun (WGS) entry which is preliminary data.</text>
</comment>
<proteinExistence type="inferred from homology"/>
<dbReference type="SUPFAM" id="SSF51419">
    <property type="entry name" value="PLP-binding barrel"/>
    <property type="match status" value="1"/>
</dbReference>
<accession>A0A9D1MW09</accession>
<evidence type="ECO:0000256" key="7">
    <source>
        <dbReference type="PIRSR" id="PIRSR600821-52"/>
    </source>
</evidence>
<name>A0A9D1MW09_9FIRM</name>
<feature type="active site" description="Proton acceptor; specific for D-alanine" evidence="5">
    <location>
        <position position="41"/>
    </location>
</feature>
<evidence type="ECO:0000256" key="2">
    <source>
        <dbReference type="ARBA" id="ARBA00001933"/>
    </source>
</evidence>
<comment type="similarity">
    <text evidence="5">Belongs to the alanine racemase family.</text>
</comment>
<dbReference type="GO" id="GO:0008784">
    <property type="term" value="F:alanine racemase activity"/>
    <property type="evidence" value="ECO:0007669"/>
    <property type="project" value="UniProtKB-UniRule"/>
</dbReference>
<dbReference type="InterPro" id="IPR011079">
    <property type="entry name" value="Ala_racemase_C"/>
</dbReference>
<comment type="pathway">
    <text evidence="5">Amino-acid biosynthesis; D-alanine biosynthesis; D-alanine from L-alanine: step 1/1.</text>
</comment>